<evidence type="ECO:0000259" key="1">
    <source>
        <dbReference type="Pfam" id="PF07727"/>
    </source>
</evidence>
<evidence type="ECO:0000313" key="3">
    <source>
        <dbReference type="Proteomes" id="UP001151760"/>
    </source>
</evidence>
<dbReference type="InterPro" id="IPR013103">
    <property type="entry name" value="RVT_2"/>
</dbReference>
<organism evidence="2 3">
    <name type="scientific">Tanacetum coccineum</name>
    <dbReference type="NCBI Taxonomy" id="301880"/>
    <lineage>
        <taxon>Eukaryota</taxon>
        <taxon>Viridiplantae</taxon>
        <taxon>Streptophyta</taxon>
        <taxon>Embryophyta</taxon>
        <taxon>Tracheophyta</taxon>
        <taxon>Spermatophyta</taxon>
        <taxon>Magnoliopsida</taxon>
        <taxon>eudicotyledons</taxon>
        <taxon>Gunneridae</taxon>
        <taxon>Pentapetalae</taxon>
        <taxon>asterids</taxon>
        <taxon>campanulids</taxon>
        <taxon>Asterales</taxon>
        <taxon>Asteraceae</taxon>
        <taxon>Asteroideae</taxon>
        <taxon>Anthemideae</taxon>
        <taxon>Anthemidinae</taxon>
        <taxon>Tanacetum</taxon>
    </lineage>
</organism>
<name>A0ABQ5C390_9ASTR</name>
<reference evidence="2" key="1">
    <citation type="journal article" date="2022" name="Int. J. Mol. Sci.">
        <title>Draft Genome of Tanacetum Coccineum: Genomic Comparison of Closely Related Tanacetum-Family Plants.</title>
        <authorList>
            <person name="Yamashiro T."/>
            <person name="Shiraishi A."/>
            <person name="Nakayama K."/>
            <person name="Satake H."/>
        </authorList>
    </citation>
    <scope>NUCLEOTIDE SEQUENCE</scope>
</reference>
<reference evidence="2" key="2">
    <citation type="submission" date="2022-01" db="EMBL/GenBank/DDBJ databases">
        <authorList>
            <person name="Yamashiro T."/>
            <person name="Shiraishi A."/>
            <person name="Satake H."/>
            <person name="Nakayama K."/>
        </authorList>
    </citation>
    <scope>NUCLEOTIDE SEQUENCE</scope>
</reference>
<dbReference type="EMBL" id="BQNB010013839">
    <property type="protein sequence ID" value="GJT20842.1"/>
    <property type="molecule type" value="Genomic_DNA"/>
</dbReference>
<dbReference type="SUPFAM" id="SSF56672">
    <property type="entry name" value="DNA/RNA polymerases"/>
    <property type="match status" value="1"/>
</dbReference>
<proteinExistence type="predicted"/>
<protein>
    <submittedName>
        <fullName evidence="2">Ribonuclease H-like domain-containing protein</fullName>
    </submittedName>
</protein>
<comment type="caution">
    <text evidence="2">The sequence shown here is derived from an EMBL/GenBank/DDBJ whole genome shotgun (WGS) entry which is preliminary data.</text>
</comment>
<dbReference type="Proteomes" id="UP001151760">
    <property type="component" value="Unassembled WGS sequence"/>
</dbReference>
<dbReference type="PANTHER" id="PTHR11439:SF509">
    <property type="entry name" value="RNA-DIRECTED DNA POLYMERASE"/>
    <property type="match status" value="1"/>
</dbReference>
<keyword evidence="3" id="KW-1185">Reference proteome</keyword>
<dbReference type="Pfam" id="PF07727">
    <property type="entry name" value="RVT_2"/>
    <property type="match status" value="1"/>
</dbReference>
<sequence length="420" mass="48501">MWKSVRFCPIDASIRGWQGLPSGYLLWNRINNYYSRMAGTTYWMYSIIFPKLVDMVIDNSTTTHKVWERLKNIFYDNKDAQVIRLGNEIRNIAIDSNLVTYAINGLRVRYLEIAHIIRHMGTLPMFDQVARCKFVLDSNAYDSSVPNTTSRGIVVSLTVSRDWPIHQFDVTNAFLHEEGIDFDESFALFARLEAIRIFVVYAAHKSFLIYQMDVKTAFLNGLLKEGVYVAQPDGFVDPDHLEKFYRLKKALNGLKQALRACRFEMSLMREMKFFLGLQIHQSPRDLSEQLIDQTDHRSKIGSLMYLTSSRPDMVQAVCCCARYQARPTEKHLKEVKRIFRYLKSTINIGLWYPNNSSFELTAFLDVDHAGCIITRKRISRGIQFLGDKLVSWMSKKKDCTAMSSGKVEYVALFASCAQVM</sequence>
<evidence type="ECO:0000313" key="2">
    <source>
        <dbReference type="EMBL" id="GJT20842.1"/>
    </source>
</evidence>
<feature type="domain" description="Reverse transcriptase Ty1/copia-type" evidence="1">
    <location>
        <begin position="179"/>
        <end position="259"/>
    </location>
</feature>
<dbReference type="PANTHER" id="PTHR11439">
    <property type="entry name" value="GAG-POL-RELATED RETROTRANSPOSON"/>
    <property type="match status" value="1"/>
</dbReference>
<accession>A0ABQ5C390</accession>
<dbReference type="InterPro" id="IPR043502">
    <property type="entry name" value="DNA/RNA_pol_sf"/>
</dbReference>
<gene>
    <name evidence="2" type="ORF">Tco_0890779</name>
</gene>